<dbReference type="EMBL" id="SPKT01000027">
    <property type="protein sequence ID" value="TFH98008.1"/>
    <property type="molecule type" value="Genomic_DNA"/>
</dbReference>
<accession>A0A1R4IYI6</accession>
<dbReference type="EMBL" id="FUKP01000035">
    <property type="protein sequence ID" value="SJN24900.1"/>
    <property type="molecule type" value="Genomic_DNA"/>
</dbReference>
<evidence type="ECO:0000313" key="3">
    <source>
        <dbReference type="EMBL" id="TFH98008.1"/>
    </source>
</evidence>
<proteinExistence type="predicted"/>
<sequence length="114" mass="11714">MAESTMVLALLAVLFLTLVQGAIAVHARNAMIDAASAGARYGALADRTAADGVARAEQVLAAGSVTALGTSVSAEDLSDGGTPVLRVTVTGTMPVLGLWHSPIEWEVHGHAFRY</sequence>
<feature type="domain" description="TadE-like" evidence="1">
    <location>
        <begin position="2"/>
        <end position="40"/>
    </location>
</feature>
<dbReference type="RefSeq" id="WP_082739851.1">
    <property type="nucleotide sequence ID" value="NZ_CP126965.1"/>
</dbReference>
<dbReference type="Proteomes" id="UP000196230">
    <property type="component" value="Unassembled WGS sequence"/>
</dbReference>
<evidence type="ECO:0000313" key="5">
    <source>
        <dbReference type="Proteomes" id="UP000297477"/>
    </source>
</evidence>
<dbReference type="InterPro" id="IPR012495">
    <property type="entry name" value="TadE-like_dom"/>
</dbReference>
<name>A0A1R4IYI6_9MICC</name>
<protein>
    <submittedName>
        <fullName evidence="3">Pilus assembly protein</fullName>
    </submittedName>
    <submittedName>
        <fullName evidence="2">Putative TadE-like family protein</fullName>
    </submittedName>
</protein>
<dbReference type="Pfam" id="PF07811">
    <property type="entry name" value="TadE"/>
    <property type="match status" value="1"/>
</dbReference>
<dbReference type="AlphaFoldDB" id="A0A1R4IYI6"/>
<evidence type="ECO:0000313" key="2">
    <source>
        <dbReference type="EMBL" id="SJN24900.1"/>
    </source>
</evidence>
<reference evidence="3 5" key="2">
    <citation type="submission" date="2019-03" db="EMBL/GenBank/DDBJ databases">
        <title>Reclassification of Micrococcus aloeverae and Micrococcus yunnanensis as later heterotypic synonyms of Micrococcus luteus.</title>
        <authorList>
            <person name="Huang C.-H."/>
        </authorList>
    </citation>
    <scope>NUCLEOTIDE SEQUENCE [LARGE SCALE GENOMIC DNA]</scope>
    <source>
        <strain evidence="3 5">BCRC 12151</strain>
    </source>
</reference>
<dbReference type="OrthoDB" id="3826566at2"/>
<keyword evidence="5" id="KW-1185">Reference proteome</keyword>
<dbReference type="Proteomes" id="UP000297477">
    <property type="component" value="Unassembled WGS sequence"/>
</dbReference>
<reference evidence="2 4" key="1">
    <citation type="submission" date="2017-02" db="EMBL/GenBank/DDBJ databases">
        <authorList>
            <person name="Peterson S.W."/>
        </authorList>
    </citation>
    <scope>NUCLEOTIDE SEQUENCE [LARGE SCALE GENOMIC DNA]</scope>
    <source>
        <strain evidence="2 4">2B3F</strain>
    </source>
</reference>
<gene>
    <name evidence="3" type="ORF">E4A49_10760</name>
    <name evidence="2" type="ORF">FM125_05400</name>
</gene>
<organism evidence="2 4">
    <name type="scientific">Micrococcus lylae</name>
    <dbReference type="NCBI Taxonomy" id="1273"/>
    <lineage>
        <taxon>Bacteria</taxon>
        <taxon>Bacillati</taxon>
        <taxon>Actinomycetota</taxon>
        <taxon>Actinomycetes</taxon>
        <taxon>Micrococcales</taxon>
        <taxon>Micrococcaceae</taxon>
        <taxon>Micrococcus</taxon>
    </lineage>
</organism>
<evidence type="ECO:0000313" key="4">
    <source>
        <dbReference type="Proteomes" id="UP000196230"/>
    </source>
</evidence>
<evidence type="ECO:0000259" key="1">
    <source>
        <dbReference type="Pfam" id="PF07811"/>
    </source>
</evidence>